<comment type="caution">
    <text evidence="1">The sequence shown here is derived from an EMBL/GenBank/DDBJ whole genome shotgun (WGS) entry which is preliminary data.</text>
</comment>
<organism evidence="1 2">
    <name type="scientific">Stylosanthes scabra</name>
    <dbReference type="NCBI Taxonomy" id="79078"/>
    <lineage>
        <taxon>Eukaryota</taxon>
        <taxon>Viridiplantae</taxon>
        <taxon>Streptophyta</taxon>
        <taxon>Embryophyta</taxon>
        <taxon>Tracheophyta</taxon>
        <taxon>Spermatophyta</taxon>
        <taxon>Magnoliopsida</taxon>
        <taxon>eudicotyledons</taxon>
        <taxon>Gunneridae</taxon>
        <taxon>Pentapetalae</taxon>
        <taxon>rosids</taxon>
        <taxon>fabids</taxon>
        <taxon>Fabales</taxon>
        <taxon>Fabaceae</taxon>
        <taxon>Papilionoideae</taxon>
        <taxon>50 kb inversion clade</taxon>
        <taxon>dalbergioids sensu lato</taxon>
        <taxon>Dalbergieae</taxon>
        <taxon>Pterocarpus clade</taxon>
        <taxon>Stylosanthes</taxon>
    </lineage>
</organism>
<dbReference type="EMBL" id="JASCZI010241769">
    <property type="protein sequence ID" value="MED6206626.1"/>
    <property type="molecule type" value="Genomic_DNA"/>
</dbReference>
<accession>A0ABU6Y9L4</accession>
<reference evidence="1 2" key="1">
    <citation type="journal article" date="2023" name="Plants (Basel)">
        <title>Bridging the Gap: Combining Genomics and Transcriptomics Approaches to Understand Stylosanthes scabra, an Orphan Legume from the Brazilian Caatinga.</title>
        <authorList>
            <person name="Ferreira-Neto J.R.C."/>
            <person name="da Silva M.D."/>
            <person name="Binneck E."/>
            <person name="de Melo N.F."/>
            <person name="da Silva R.H."/>
            <person name="de Melo A.L.T.M."/>
            <person name="Pandolfi V."/>
            <person name="Bustamante F.O."/>
            <person name="Brasileiro-Vidal A.C."/>
            <person name="Benko-Iseppon A.M."/>
        </authorList>
    </citation>
    <scope>NUCLEOTIDE SEQUENCE [LARGE SCALE GENOMIC DNA]</scope>
    <source>
        <tissue evidence="1">Leaves</tissue>
    </source>
</reference>
<evidence type="ECO:0000313" key="1">
    <source>
        <dbReference type="EMBL" id="MED6206626.1"/>
    </source>
</evidence>
<proteinExistence type="predicted"/>
<evidence type="ECO:0000313" key="2">
    <source>
        <dbReference type="Proteomes" id="UP001341840"/>
    </source>
</evidence>
<protein>
    <submittedName>
        <fullName evidence="1">Uncharacterized protein</fullName>
    </submittedName>
</protein>
<name>A0ABU6Y9L4_9FABA</name>
<dbReference type="Proteomes" id="UP001341840">
    <property type="component" value="Unassembled WGS sequence"/>
</dbReference>
<gene>
    <name evidence="1" type="ORF">PIB30_028616</name>
</gene>
<keyword evidence="2" id="KW-1185">Reference proteome</keyword>
<sequence length="103" mass="11170">MAKLKHGGGVASNRGRDKPFLFEEVVESHASGGVECLAEDSGGYAREESTRPFCWMSLTPTVTSLTRGGLAICVGVETWMDCDSFWKASAGQRERMEVALDLP</sequence>